<organism evidence="2">
    <name type="scientific">Siphoviridae sp. ct9JD14</name>
    <dbReference type="NCBI Taxonomy" id="2826175"/>
    <lineage>
        <taxon>Viruses</taxon>
        <taxon>Duplodnaviria</taxon>
        <taxon>Heunggongvirae</taxon>
        <taxon>Uroviricota</taxon>
        <taxon>Caudoviricetes</taxon>
    </lineage>
</organism>
<accession>A0A8S5ND34</accession>
<feature type="domain" description="Tetrahydrofolate dehydrogenase/cyclohydrolase NAD(P)-binding" evidence="1">
    <location>
        <begin position="110"/>
        <end position="183"/>
    </location>
</feature>
<dbReference type="Pfam" id="PF02882">
    <property type="entry name" value="THF_DHG_CYH_C"/>
    <property type="match status" value="1"/>
</dbReference>
<dbReference type="Gene3D" id="3.40.50.720">
    <property type="entry name" value="NAD(P)-binding Rossmann-like Domain"/>
    <property type="match status" value="1"/>
</dbReference>
<dbReference type="EMBL" id="BK015141">
    <property type="protein sequence ID" value="DAD92614.1"/>
    <property type="molecule type" value="Genomic_DNA"/>
</dbReference>
<reference evidence="2" key="1">
    <citation type="journal article" date="2021" name="Proc. Natl. Acad. Sci. U.S.A.">
        <title>A Catalog of Tens of Thousands of Viruses from Human Metagenomes Reveals Hidden Associations with Chronic Diseases.</title>
        <authorList>
            <person name="Tisza M.J."/>
            <person name="Buck C.B."/>
        </authorList>
    </citation>
    <scope>NUCLEOTIDE SEQUENCE</scope>
    <source>
        <strain evidence="2">Ct9JD14</strain>
    </source>
</reference>
<dbReference type="InterPro" id="IPR020631">
    <property type="entry name" value="THF_DH/CycHdrlase_NAD-bd_dom"/>
</dbReference>
<proteinExistence type="predicted"/>
<sequence>MNDVMEQIKTLSATLDEETTRFHPTGRLLLLGSCESVFLKAVKRKADLLGIDCDLTQYPCPPYKAVVVDRETVPSDIKLAAEVDIDHSYSQGMSSVSQATLALLLALDLVYAKDITIVGRGHAVQNLAKYLTLGNATVTVAHSKTKSLLQATMNRDVVIYATPTITKDISYNTRDLVIDLGNSVPHPDRFNCPYVNRIGQLTVSVLLNRFARKEHRA</sequence>
<protein>
    <submittedName>
        <fullName evidence="2">5,10-methylene-tetrahydropholate dehydrogenase</fullName>
    </submittedName>
</protein>
<evidence type="ECO:0000313" key="2">
    <source>
        <dbReference type="EMBL" id="DAD92614.1"/>
    </source>
</evidence>
<name>A0A8S5ND34_9CAUD</name>
<evidence type="ECO:0000259" key="1">
    <source>
        <dbReference type="Pfam" id="PF02882"/>
    </source>
</evidence>
<dbReference type="GO" id="GO:0004488">
    <property type="term" value="F:methylenetetrahydrofolate dehydrogenase (NADP+) activity"/>
    <property type="evidence" value="ECO:0007669"/>
    <property type="project" value="InterPro"/>
</dbReference>